<feature type="transmembrane region" description="Helical" evidence="8">
    <location>
        <begin position="442"/>
        <end position="461"/>
    </location>
</feature>
<reference evidence="10 11" key="1">
    <citation type="journal article" date="2018" name="IMA Fungus">
        <title>IMA Genome-F 9: Draft genome sequence of Annulohypoxylon stygium, Aspergillus mulundensis, Berkeleyomyces basicola (syn. Thielaviopsis basicola), Ceratocystis smalleyi, two Cercospora beticola strains, Coleophoma cylindrospora, Fusarium fracticaudum, Phialophora cf. hyalina, and Morchella septimelata.</title>
        <authorList>
            <person name="Wingfield B.D."/>
            <person name="Bills G.F."/>
            <person name="Dong Y."/>
            <person name="Huang W."/>
            <person name="Nel W.J."/>
            <person name="Swalarsk-Parry B.S."/>
            <person name="Vaghefi N."/>
            <person name="Wilken P.M."/>
            <person name="An Z."/>
            <person name="de Beer Z.W."/>
            <person name="De Vos L."/>
            <person name="Chen L."/>
            <person name="Duong T.A."/>
            <person name="Gao Y."/>
            <person name="Hammerbacher A."/>
            <person name="Kikkert J.R."/>
            <person name="Li Y."/>
            <person name="Li H."/>
            <person name="Li K."/>
            <person name="Li Q."/>
            <person name="Liu X."/>
            <person name="Ma X."/>
            <person name="Naidoo K."/>
            <person name="Pethybridge S.J."/>
            <person name="Sun J."/>
            <person name="Steenkamp E.T."/>
            <person name="van der Nest M.A."/>
            <person name="van Wyk S."/>
            <person name="Wingfield M.J."/>
            <person name="Xiong C."/>
            <person name="Yue Q."/>
            <person name="Zhang X."/>
        </authorList>
    </citation>
    <scope>NUCLEOTIDE SEQUENCE [LARGE SCALE GENOMIC DNA]</scope>
    <source>
        <strain evidence="10 11">DSM 5745</strain>
    </source>
</reference>
<feature type="transmembrane region" description="Helical" evidence="8">
    <location>
        <begin position="86"/>
        <end position="110"/>
    </location>
</feature>
<feature type="transmembrane region" description="Helical" evidence="8">
    <location>
        <begin position="122"/>
        <end position="141"/>
    </location>
</feature>
<feature type="transmembrane region" description="Helical" evidence="8">
    <location>
        <begin position="368"/>
        <end position="387"/>
    </location>
</feature>
<dbReference type="SUPFAM" id="SSF103473">
    <property type="entry name" value="MFS general substrate transporter"/>
    <property type="match status" value="1"/>
</dbReference>
<comment type="similarity">
    <text evidence="2 7">Belongs to the major facilitator superfamily. Sugar transporter (TC 2.A.1.1) family.</text>
</comment>
<dbReference type="InterPro" id="IPR003663">
    <property type="entry name" value="Sugar/inositol_transpt"/>
</dbReference>
<keyword evidence="5 8" id="KW-1133">Transmembrane helix</keyword>
<keyword evidence="6 8" id="KW-0472">Membrane</keyword>
<accession>A0A3D8R0H6</accession>
<dbReference type="GO" id="GO:0016020">
    <property type="term" value="C:membrane"/>
    <property type="evidence" value="ECO:0007669"/>
    <property type="project" value="UniProtKB-SubCell"/>
</dbReference>
<dbReference type="InterPro" id="IPR020846">
    <property type="entry name" value="MFS_dom"/>
</dbReference>
<keyword evidence="3 7" id="KW-0813">Transport</keyword>
<feature type="transmembrane region" description="Helical" evidence="8">
    <location>
        <begin position="407"/>
        <end position="430"/>
    </location>
</feature>
<evidence type="ECO:0000313" key="11">
    <source>
        <dbReference type="Proteomes" id="UP000256690"/>
    </source>
</evidence>
<dbReference type="InterPro" id="IPR036259">
    <property type="entry name" value="MFS_trans_sf"/>
</dbReference>
<feature type="transmembrane region" description="Helical" evidence="8">
    <location>
        <begin position="302"/>
        <end position="324"/>
    </location>
</feature>
<dbReference type="InterPro" id="IPR050360">
    <property type="entry name" value="MFS_Sugar_Transporters"/>
</dbReference>
<feature type="transmembrane region" description="Helical" evidence="8">
    <location>
        <begin position="147"/>
        <end position="169"/>
    </location>
</feature>
<organism evidence="10 11">
    <name type="scientific">Aspergillus mulundensis</name>
    <dbReference type="NCBI Taxonomy" id="1810919"/>
    <lineage>
        <taxon>Eukaryota</taxon>
        <taxon>Fungi</taxon>
        <taxon>Dikarya</taxon>
        <taxon>Ascomycota</taxon>
        <taxon>Pezizomycotina</taxon>
        <taxon>Eurotiomycetes</taxon>
        <taxon>Eurotiomycetidae</taxon>
        <taxon>Eurotiales</taxon>
        <taxon>Aspergillaceae</taxon>
        <taxon>Aspergillus</taxon>
        <taxon>Aspergillus subgen. Nidulantes</taxon>
    </lineage>
</organism>
<evidence type="ECO:0000256" key="3">
    <source>
        <dbReference type="ARBA" id="ARBA00022448"/>
    </source>
</evidence>
<keyword evidence="4 8" id="KW-0812">Transmembrane</keyword>
<dbReference type="Pfam" id="PF00083">
    <property type="entry name" value="Sugar_tr"/>
    <property type="match status" value="1"/>
</dbReference>
<evidence type="ECO:0000256" key="6">
    <source>
        <dbReference type="ARBA" id="ARBA00023136"/>
    </source>
</evidence>
<evidence type="ECO:0000313" key="10">
    <source>
        <dbReference type="EMBL" id="RDW67458.1"/>
    </source>
</evidence>
<feature type="transmembrane region" description="Helical" evidence="8">
    <location>
        <begin position="48"/>
        <end position="66"/>
    </location>
</feature>
<evidence type="ECO:0000256" key="5">
    <source>
        <dbReference type="ARBA" id="ARBA00022989"/>
    </source>
</evidence>
<dbReference type="InterPro" id="IPR005829">
    <property type="entry name" value="Sugar_transporter_CS"/>
</dbReference>
<evidence type="ECO:0000256" key="1">
    <source>
        <dbReference type="ARBA" id="ARBA00004141"/>
    </source>
</evidence>
<protein>
    <recommendedName>
        <fullName evidence="9">Major facilitator superfamily (MFS) profile domain-containing protein</fullName>
    </recommendedName>
</protein>
<dbReference type="GO" id="GO:0005351">
    <property type="term" value="F:carbohydrate:proton symporter activity"/>
    <property type="evidence" value="ECO:0007669"/>
    <property type="project" value="TreeGrafter"/>
</dbReference>
<feature type="transmembrane region" description="Helical" evidence="8">
    <location>
        <begin position="181"/>
        <end position="201"/>
    </location>
</feature>
<feature type="domain" description="Major facilitator superfamily (MFS) profile" evidence="9">
    <location>
        <begin position="53"/>
        <end position="492"/>
    </location>
</feature>
<dbReference type="OrthoDB" id="6133115at2759"/>
<dbReference type="PANTHER" id="PTHR48022">
    <property type="entry name" value="PLASTIDIC GLUCOSE TRANSPORTER 4"/>
    <property type="match status" value="1"/>
</dbReference>
<dbReference type="InterPro" id="IPR005828">
    <property type="entry name" value="MFS_sugar_transport-like"/>
</dbReference>
<sequence length="534" mass="59039">MATQTKTLPDSHHVEGASHTPQPVVEEVLDIADVVQEGKYSPWTPSMFRLYGCLLVAFFCATINGYDGSVMGGLNAMQSYLDYFDMKSASSSTGFVFAIYGIGSIAAVPFCGPLNDWFGRRAALFAGSLIVILGACVTGAAKTHGMFLAGRFVLGFGVCFCNVTAPVYVGELAHPVWRGTLMGCYNCFWHIGSILAAWVIYASKDGGANGWRIPLYCQLIASGIVVCFIWIVPESPRWLMANGKNSKAREILAQLHGEGSADHPLVVFQMREMEHQILSTPDNKRWWDYSSLWKTRAARRRMICVVSMSFFGQWSGNSVTNYYLPVMLESAGITSESKKLLLNGIYPVLCLFGSLTGARLMDVAGRRPLLLISLMVMIGAFSILTPVSKMAAENTSNSSAANATIAFIYIFGITYAVGWTLITPVYIVEILETHQRAKGKSFALLLISASSTVIQYASGPAFEHLKYYFYIVFIGWDVFEAVIIYLYYPETKGRTLEELNEVFEAKNPVKKSLEKKSIQTVLNTMHVEKETEQE</sequence>
<gene>
    <name evidence="10" type="ORF">DSM5745_09324</name>
</gene>
<dbReference type="AlphaFoldDB" id="A0A3D8R0H6"/>
<name>A0A3D8R0H6_9EURO</name>
<keyword evidence="11" id="KW-1185">Reference proteome</keyword>
<feature type="transmembrane region" description="Helical" evidence="8">
    <location>
        <begin position="344"/>
        <end position="361"/>
    </location>
</feature>
<evidence type="ECO:0000256" key="2">
    <source>
        <dbReference type="ARBA" id="ARBA00010992"/>
    </source>
</evidence>
<evidence type="ECO:0000259" key="9">
    <source>
        <dbReference type="PROSITE" id="PS50850"/>
    </source>
</evidence>
<dbReference type="NCBIfam" id="TIGR00879">
    <property type="entry name" value="SP"/>
    <property type="match status" value="1"/>
</dbReference>
<dbReference type="PANTHER" id="PTHR48022:SF70">
    <property type="entry name" value="MONOSACCHARIDE TRANSPORTER, PUTATIVE (AFU_ORTHOLOGUE AFUA_5G14540)-RELATED"/>
    <property type="match status" value="1"/>
</dbReference>
<evidence type="ECO:0000256" key="8">
    <source>
        <dbReference type="SAM" id="Phobius"/>
    </source>
</evidence>
<dbReference type="PROSITE" id="PS50850">
    <property type="entry name" value="MFS"/>
    <property type="match status" value="1"/>
</dbReference>
<evidence type="ECO:0000256" key="4">
    <source>
        <dbReference type="ARBA" id="ARBA00022692"/>
    </source>
</evidence>
<dbReference type="RefSeq" id="XP_026600426.1">
    <property type="nucleotide sequence ID" value="XM_026751340.1"/>
</dbReference>
<comment type="subcellular location">
    <subcellularLocation>
        <location evidence="1">Membrane</location>
        <topology evidence="1">Multi-pass membrane protein</topology>
    </subcellularLocation>
</comment>
<dbReference type="PROSITE" id="PS00216">
    <property type="entry name" value="SUGAR_TRANSPORT_1"/>
    <property type="match status" value="1"/>
</dbReference>
<proteinExistence type="inferred from homology"/>
<dbReference type="Gene3D" id="1.20.1250.20">
    <property type="entry name" value="MFS general substrate transporter like domains"/>
    <property type="match status" value="1"/>
</dbReference>
<dbReference type="Proteomes" id="UP000256690">
    <property type="component" value="Unassembled WGS sequence"/>
</dbReference>
<comment type="caution">
    <text evidence="10">The sequence shown here is derived from an EMBL/GenBank/DDBJ whole genome shotgun (WGS) entry which is preliminary data.</text>
</comment>
<dbReference type="GeneID" id="38119694"/>
<evidence type="ECO:0000256" key="7">
    <source>
        <dbReference type="RuleBase" id="RU003346"/>
    </source>
</evidence>
<dbReference type="FunFam" id="1.20.1250.20:FF:000217">
    <property type="entry name" value="MFS lactose permease, putative"/>
    <property type="match status" value="1"/>
</dbReference>
<feature type="transmembrane region" description="Helical" evidence="8">
    <location>
        <begin position="467"/>
        <end position="488"/>
    </location>
</feature>
<dbReference type="EMBL" id="PVWQ01000012">
    <property type="protein sequence ID" value="RDW67458.1"/>
    <property type="molecule type" value="Genomic_DNA"/>
</dbReference>
<feature type="transmembrane region" description="Helical" evidence="8">
    <location>
        <begin position="213"/>
        <end position="232"/>
    </location>
</feature>